<organism evidence="2 3">
    <name type="scientific">Mycobacterium colombiense</name>
    <dbReference type="NCBI Taxonomy" id="339268"/>
    <lineage>
        <taxon>Bacteria</taxon>
        <taxon>Bacillati</taxon>
        <taxon>Actinomycetota</taxon>
        <taxon>Actinomycetes</taxon>
        <taxon>Mycobacteriales</taxon>
        <taxon>Mycobacteriaceae</taxon>
        <taxon>Mycobacterium</taxon>
        <taxon>Mycobacterium avium complex (MAC)</taxon>
    </lineage>
</organism>
<protein>
    <recommendedName>
        <fullName evidence="1">ANTAR domain-containing protein</fullName>
    </recommendedName>
</protein>
<name>A0A1A2YVZ8_9MYCO</name>
<dbReference type="Proteomes" id="UP000091846">
    <property type="component" value="Unassembled WGS sequence"/>
</dbReference>
<evidence type="ECO:0000259" key="1">
    <source>
        <dbReference type="PROSITE" id="PS50921"/>
    </source>
</evidence>
<gene>
    <name evidence="2" type="ORF">A5708_23905</name>
</gene>
<dbReference type="InterPro" id="IPR036388">
    <property type="entry name" value="WH-like_DNA-bd_sf"/>
</dbReference>
<dbReference type="SMART" id="SM01012">
    <property type="entry name" value="ANTAR"/>
    <property type="match status" value="1"/>
</dbReference>
<accession>A0A1A2YVZ8</accession>
<proteinExistence type="predicted"/>
<dbReference type="InterPro" id="IPR011006">
    <property type="entry name" value="CheY-like_superfamily"/>
</dbReference>
<sequence>MLDEHRFHALAAALAPGSAQSALMFLDRDFRIRGLNGPYEAISLRGRDEMLGGFVADVFPENPDDPQASGLELLAASVESALGRNGTDVMPIMRYDITDPHDPDVFLPKLWTARNLAVHDGDGAIGVLHQVAEITSLDQALAALSLTSAGGRAFDGAEQLHVLAALSSQARAGPDGVSAMAHEIQQLQRALESRDIIGQAKGMLMERFDVDAAAAFDLLVRLSQTSNTPLAELARKLIQIDHPSR</sequence>
<dbReference type="Pfam" id="PF03861">
    <property type="entry name" value="ANTAR"/>
    <property type="match status" value="1"/>
</dbReference>
<reference evidence="2 3" key="1">
    <citation type="submission" date="2016-06" db="EMBL/GenBank/DDBJ databases">
        <authorList>
            <person name="Kjaerup R.B."/>
            <person name="Dalgaard T.S."/>
            <person name="Juul-Madsen H.R."/>
        </authorList>
    </citation>
    <scope>NUCLEOTIDE SEQUENCE [LARGE SCALE GENOMIC DNA]</scope>
    <source>
        <strain evidence="2 3">E1334</strain>
    </source>
</reference>
<evidence type="ECO:0000313" key="3">
    <source>
        <dbReference type="Proteomes" id="UP000091846"/>
    </source>
</evidence>
<dbReference type="SUPFAM" id="SSF52172">
    <property type="entry name" value="CheY-like"/>
    <property type="match status" value="1"/>
</dbReference>
<dbReference type="Gene3D" id="1.10.10.10">
    <property type="entry name" value="Winged helix-like DNA-binding domain superfamily/Winged helix DNA-binding domain"/>
    <property type="match status" value="1"/>
</dbReference>
<dbReference type="InterPro" id="IPR005561">
    <property type="entry name" value="ANTAR"/>
</dbReference>
<dbReference type="GO" id="GO:0003723">
    <property type="term" value="F:RNA binding"/>
    <property type="evidence" value="ECO:0007669"/>
    <property type="project" value="InterPro"/>
</dbReference>
<dbReference type="AlphaFoldDB" id="A0A1A2YVZ8"/>
<evidence type="ECO:0000313" key="2">
    <source>
        <dbReference type="EMBL" id="OBI41422.1"/>
    </source>
</evidence>
<feature type="domain" description="ANTAR" evidence="1">
    <location>
        <begin position="177"/>
        <end position="238"/>
    </location>
</feature>
<comment type="caution">
    <text evidence="2">The sequence shown here is derived from an EMBL/GenBank/DDBJ whole genome shotgun (WGS) entry which is preliminary data.</text>
</comment>
<dbReference type="Gene3D" id="3.30.450.20">
    <property type="entry name" value="PAS domain"/>
    <property type="match status" value="1"/>
</dbReference>
<dbReference type="EMBL" id="LZKI01000083">
    <property type="protein sequence ID" value="OBI41422.1"/>
    <property type="molecule type" value="Genomic_DNA"/>
</dbReference>
<dbReference type="PROSITE" id="PS50921">
    <property type="entry name" value="ANTAR"/>
    <property type="match status" value="1"/>
</dbReference>